<proteinExistence type="predicted"/>
<protein>
    <recommendedName>
        <fullName evidence="3">Reverse transcriptase domain-containing protein</fullName>
    </recommendedName>
</protein>
<comment type="caution">
    <text evidence="1">The sequence shown here is derived from an EMBL/GenBank/DDBJ whole genome shotgun (WGS) entry which is preliminary data.</text>
</comment>
<organism evidence="1 2">
    <name type="scientific">Trichogramma kaykai</name>
    <dbReference type="NCBI Taxonomy" id="54128"/>
    <lineage>
        <taxon>Eukaryota</taxon>
        <taxon>Metazoa</taxon>
        <taxon>Ecdysozoa</taxon>
        <taxon>Arthropoda</taxon>
        <taxon>Hexapoda</taxon>
        <taxon>Insecta</taxon>
        <taxon>Pterygota</taxon>
        <taxon>Neoptera</taxon>
        <taxon>Endopterygota</taxon>
        <taxon>Hymenoptera</taxon>
        <taxon>Apocrita</taxon>
        <taxon>Proctotrupomorpha</taxon>
        <taxon>Chalcidoidea</taxon>
        <taxon>Trichogrammatidae</taxon>
        <taxon>Trichogramma</taxon>
    </lineage>
</organism>
<dbReference type="Proteomes" id="UP001627154">
    <property type="component" value="Unassembled WGS sequence"/>
</dbReference>
<dbReference type="AlphaFoldDB" id="A0ABD2WK41"/>
<evidence type="ECO:0000313" key="1">
    <source>
        <dbReference type="EMBL" id="KAL3393472.1"/>
    </source>
</evidence>
<dbReference type="EMBL" id="JBJJXI010000097">
    <property type="protein sequence ID" value="KAL3393472.1"/>
    <property type="molecule type" value="Genomic_DNA"/>
</dbReference>
<evidence type="ECO:0008006" key="3">
    <source>
        <dbReference type="Google" id="ProtNLM"/>
    </source>
</evidence>
<name>A0ABD2WK41_9HYME</name>
<reference evidence="1 2" key="1">
    <citation type="journal article" date="2024" name="bioRxiv">
        <title>A reference genome for Trichogramma kaykai: A tiny desert-dwelling parasitoid wasp with competing sex-ratio distorters.</title>
        <authorList>
            <person name="Culotta J."/>
            <person name="Lindsey A.R."/>
        </authorList>
    </citation>
    <scope>NUCLEOTIDE SEQUENCE [LARGE SCALE GENOMIC DNA]</scope>
    <source>
        <strain evidence="1 2">KSX58</strain>
    </source>
</reference>
<accession>A0ABD2WK41</accession>
<keyword evidence="2" id="KW-1185">Reference proteome</keyword>
<sequence length="68" mass="7762">MMYPDDLQIYSHCSREDLPALVRCVNQDVATIKDSADRNGLMLNIFLVTWTSLGPWCCPLPAIQSRYD</sequence>
<evidence type="ECO:0000313" key="2">
    <source>
        <dbReference type="Proteomes" id="UP001627154"/>
    </source>
</evidence>
<gene>
    <name evidence="1" type="ORF">TKK_012145</name>
</gene>